<reference evidence="1 2" key="1">
    <citation type="journal article" date="2024" name="Insects">
        <title>An Improved Chromosome-Level Genome Assembly of the Firefly Pyrocoelia pectoralis.</title>
        <authorList>
            <person name="Fu X."/>
            <person name="Meyer-Rochow V.B."/>
            <person name="Ballantyne L."/>
            <person name="Zhu X."/>
        </authorList>
    </citation>
    <scope>NUCLEOTIDE SEQUENCE [LARGE SCALE GENOMIC DNA]</scope>
    <source>
        <strain evidence="1">XCY_ONT2</strain>
    </source>
</reference>
<sequence length="367" mass="42852">MHVKETLPNKCRKKKYAPETYTAKTDPKYPDCNHNSKRFKCSALTVEEVHQFHQLFYKVPDKLVQDNFILKYVSACPIQRVRNPDSTRPRTLSAAYYVKTSNKVVVPVCRSAFLKILNITKHRVEGVLRRFFEKGDMSAENRGGDHRSHLKQAIRDNIKKFIKKFPILEKHYCRGHSFLPPDRVFALIEKKIRKLDTIIHPEVYYDIFENYGTLKKLGVDWHVQDWKQAAKANLKSPAALHFKINSCKRFVFTISKEENVLVKGEPHYNSDVNQSRGICKRGKKISQIRPQNVELNSVIVNPKKLKNIDELLTKHFGAEWKEESEELYLEYYKGLLETLQEGDRVENDKQEEVLEDQCSYHSDAEGV</sequence>
<dbReference type="Proteomes" id="UP001329430">
    <property type="component" value="Chromosome 2"/>
</dbReference>
<keyword evidence="2" id="KW-1185">Reference proteome</keyword>
<dbReference type="PANTHER" id="PTHR10773:SF19">
    <property type="match status" value="1"/>
</dbReference>
<dbReference type="PANTHER" id="PTHR10773">
    <property type="entry name" value="DNA-DIRECTED RNA POLYMERASES I, II, AND III SUBUNIT RPABC2"/>
    <property type="match status" value="1"/>
</dbReference>
<protein>
    <submittedName>
        <fullName evidence="1">Uncharacterized protein</fullName>
    </submittedName>
</protein>
<evidence type="ECO:0000313" key="2">
    <source>
        <dbReference type="Proteomes" id="UP001329430"/>
    </source>
</evidence>
<dbReference type="AlphaFoldDB" id="A0AAN7ZLT5"/>
<evidence type="ECO:0000313" key="1">
    <source>
        <dbReference type="EMBL" id="KAK5647822.1"/>
    </source>
</evidence>
<dbReference type="EMBL" id="JAVRBK010000002">
    <property type="protein sequence ID" value="KAK5647822.1"/>
    <property type="molecule type" value="Genomic_DNA"/>
</dbReference>
<organism evidence="1 2">
    <name type="scientific">Pyrocoelia pectoralis</name>
    <dbReference type="NCBI Taxonomy" id="417401"/>
    <lineage>
        <taxon>Eukaryota</taxon>
        <taxon>Metazoa</taxon>
        <taxon>Ecdysozoa</taxon>
        <taxon>Arthropoda</taxon>
        <taxon>Hexapoda</taxon>
        <taxon>Insecta</taxon>
        <taxon>Pterygota</taxon>
        <taxon>Neoptera</taxon>
        <taxon>Endopterygota</taxon>
        <taxon>Coleoptera</taxon>
        <taxon>Polyphaga</taxon>
        <taxon>Elateriformia</taxon>
        <taxon>Elateroidea</taxon>
        <taxon>Lampyridae</taxon>
        <taxon>Lampyrinae</taxon>
        <taxon>Pyrocoelia</taxon>
    </lineage>
</organism>
<proteinExistence type="predicted"/>
<name>A0AAN7ZLT5_9COLE</name>
<accession>A0AAN7ZLT5</accession>
<gene>
    <name evidence="1" type="ORF">RI129_002714</name>
</gene>
<comment type="caution">
    <text evidence="1">The sequence shown here is derived from an EMBL/GenBank/DDBJ whole genome shotgun (WGS) entry which is preliminary data.</text>
</comment>